<organism evidence="2 3">
    <name type="scientific">Fomitopsis schrenkii</name>
    <name type="common">Brown rot fungus</name>
    <dbReference type="NCBI Taxonomy" id="2126942"/>
    <lineage>
        <taxon>Eukaryota</taxon>
        <taxon>Fungi</taxon>
        <taxon>Dikarya</taxon>
        <taxon>Basidiomycota</taxon>
        <taxon>Agaricomycotina</taxon>
        <taxon>Agaricomycetes</taxon>
        <taxon>Polyporales</taxon>
        <taxon>Fomitopsis</taxon>
    </lineage>
</organism>
<evidence type="ECO:0008006" key="4">
    <source>
        <dbReference type="Google" id="ProtNLM"/>
    </source>
</evidence>
<feature type="compositionally biased region" description="Low complexity" evidence="1">
    <location>
        <begin position="609"/>
        <end position="624"/>
    </location>
</feature>
<protein>
    <recommendedName>
        <fullName evidence="4">Homeobox domain-containing protein</fullName>
    </recommendedName>
</protein>
<feature type="compositionally biased region" description="Polar residues" evidence="1">
    <location>
        <begin position="507"/>
        <end position="520"/>
    </location>
</feature>
<reference evidence="2 3" key="1">
    <citation type="journal article" date="2012" name="Science">
        <title>The Paleozoic origin of enzymatic lignin decomposition reconstructed from 31 fungal genomes.</title>
        <authorList>
            <person name="Floudas D."/>
            <person name="Binder M."/>
            <person name="Riley R."/>
            <person name="Barry K."/>
            <person name="Blanchette R.A."/>
            <person name="Henrissat B."/>
            <person name="Martinez A.T."/>
            <person name="Otillar R."/>
            <person name="Spatafora J.W."/>
            <person name="Yadav J.S."/>
            <person name="Aerts A."/>
            <person name="Benoit I."/>
            <person name="Boyd A."/>
            <person name="Carlson A."/>
            <person name="Copeland A."/>
            <person name="Coutinho P.M."/>
            <person name="de Vries R.P."/>
            <person name="Ferreira P."/>
            <person name="Findley K."/>
            <person name="Foster B."/>
            <person name="Gaskell J."/>
            <person name="Glotzer D."/>
            <person name="Gorecki P."/>
            <person name="Heitman J."/>
            <person name="Hesse C."/>
            <person name="Hori C."/>
            <person name="Igarashi K."/>
            <person name="Jurgens J.A."/>
            <person name="Kallen N."/>
            <person name="Kersten P."/>
            <person name="Kohler A."/>
            <person name="Kuees U."/>
            <person name="Kumar T.K.A."/>
            <person name="Kuo A."/>
            <person name="LaButti K."/>
            <person name="Larrondo L.F."/>
            <person name="Lindquist E."/>
            <person name="Ling A."/>
            <person name="Lombard V."/>
            <person name="Lucas S."/>
            <person name="Lundell T."/>
            <person name="Martin R."/>
            <person name="McLaughlin D.J."/>
            <person name="Morgenstern I."/>
            <person name="Morin E."/>
            <person name="Murat C."/>
            <person name="Nagy L.G."/>
            <person name="Nolan M."/>
            <person name="Ohm R.A."/>
            <person name="Patyshakuliyeva A."/>
            <person name="Rokas A."/>
            <person name="Ruiz-Duenas F.J."/>
            <person name="Sabat G."/>
            <person name="Salamov A."/>
            <person name="Samejima M."/>
            <person name="Schmutz J."/>
            <person name="Slot J.C."/>
            <person name="St John F."/>
            <person name="Stenlid J."/>
            <person name="Sun H."/>
            <person name="Sun S."/>
            <person name="Syed K."/>
            <person name="Tsang A."/>
            <person name="Wiebenga A."/>
            <person name="Young D."/>
            <person name="Pisabarro A."/>
            <person name="Eastwood D.C."/>
            <person name="Martin F."/>
            <person name="Cullen D."/>
            <person name="Grigoriev I.V."/>
            <person name="Hibbett D.S."/>
        </authorList>
    </citation>
    <scope>NUCLEOTIDE SEQUENCE</scope>
    <source>
        <strain evidence="3">FP-58527</strain>
    </source>
</reference>
<feature type="region of interest" description="Disordered" evidence="1">
    <location>
        <begin position="340"/>
        <end position="405"/>
    </location>
</feature>
<evidence type="ECO:0000313" key="3">
    <source>
        <dbReference type="Proteomes" id="UP000015241"/>
    </source>
</evidence>
<dbReference type="InParanoid" id="S8DQG4"/>
<feature type="compositionally biased region" description="Basic residues" evidence="1">
    <location>
        <begin position="859"/>
        <end position="870"/>
    </location>
</feature>
<name>S8DQG4_FOMSC</name>
<evidence type="ECO:0000256" key="1">
    <source>
        <dbReference type="SAM" id="MobiDB-lite"/>
    </source>
</evidence>
<dbReference type="HOGENOM" id="CLU_289849_0_0_1"/>
<feature type="region of interest" description="Disordered" evidence="1">
    <location>
        <begin position="79"/>
        <end position="228"/>
    </location>
</feature>
<accession>S8DQG4</accession>
<feature type="region of interest" description="Disordered" evidence="1">
    <location>
        <begin position="458"/>
        <end position="541"/>
    </location>
</feature>
<feature type="compositionally biased region" description="Polar residues" evidence="1">
    <location>
        <begin position="371"/>
        <end position="404"/>
    </location>
</feature>
<dbReference type="OrthoDB" id="3257151at2759"/>
<dbReference type="Proteomes" id="UP000015241">
    <property type="component" value="Unassembled WGS sequence"/>
</dbReference>
<feature type="compositionally biased region" description="Pro residues" evidence="1">
    <location>
        <begin position="187"/>
        <end position="202"/>
    </location>
</feature>
<evidence type="ECO:0000313" key="2">
    <source>
        <dbReference type="EMBL" id="EPS93448.1"/>
    </source>
</evidence>
<keyword evidence="3" id="KW-1185">Reference proteome</keyword>
<dbReference type="eggNOG" id="ENOG502T1TG">
    <property type="taxonomic scope" value="Eukaryota"/>
</dbReference>
<dbReference type="AlphaFoldDB" id="S8DQG4"/>
<proteinExistence type="predicted"/>
<feature type="compositionally biased region" description="Polar residues" evidence="1">
    <location>
        <begin position="922"/>
        <end position="931"/>
    </location>
</feature>
<feature type="region of interest" description="Disordered" evidence="1">
    <location>
        <begin position="820"/>
        <end position="950"/>
    </location>
</feature>
<gene>
    <name evidence="2" type="ORF">FOMPIDRAFT_1020573</name>
</gene>
<dbReference type="EMBL" id="KE504275">
    <property type="protein sequence ID" value="EPS93448.1"/>
    <property type="molecule type" value="Genomic_DNA"/>
</dbReference>
<dbReference type="STRING" id="743788.S8DQG4"/>
<feature type="compositionally biased region" description="Basic and acidic residues" evidence="1">
    <location>
        <begin position="105"/>
        <end position="115"/>
    </location>
</feature>
<sequence>MPVRTLRSTTRLDVDVKSAARSHLSLNKGHLAELEAIWTTDPRVPTTESRRAWAEARCIEPAVVHSWFTRKLSRRKEQGLSVSGGSYELDPGHGATDETTAPPRKAADQVKRERSPSPLLVQPWKRRCKTDASARTGSSSSSRPRKVKVEGEARRLLPVRHTRRHDTNPHPACLTCLRTHTTTFPEDLPPSSPPPSSPPATPPLTFSSDSLSSDAELGSPLTPVASDDEEANIDAYLVSSPSDVGRTRIYPPIRKPVPRSVKRFTFSGAYTDSLLVEGPSATAFDGTEEILSFSPSPEPVSRPRKKRKRVAFSDETTTFFVDPLRSFHRFSYDFDLEDAASTPAKEQEELPVSPEVAVSATPDTAPGCSPTDATESSATGPTSIGLTTPSTVDTEPSIPVQTPTGLAAPSFASAQQFTPPVGIVLMALQGTQLPPSPPAGSLSVPTVSPVGHSSWVSSSMEPSHVSPAIARGSSVPEPASASVKPSLKLRLRAPTPALSVGHPYHGQDTSLVSGEQQTVGPASPPGLSLDPDTSQPEPIEDGPHNAVISALHDRESVVATHMQEAEVMGAVKPEMEEIEVVCIPDTSTVERIPDDATGHATVGNLTSVSLPPSVSDDSDAAAAKTEAEVRRSPVLNLPGRARSTSDREDESDDARRAPASLALARRRAAKVKAAGTNEVTRTWTADLRGSMVDNESDDEPLAIVCARKGEKKVLANIGDMITGGERIILEKTVKLELLEVSASEAEIVKDVRRGSKAGSRGLQENGMNAGKVKAGRRKATVGLLDATLSANVAQKHQGQPIEMGRHLVLTTNQATACDTAAPPEQLTAASGTLQKRKRKVKPEQVATVIPSPDEIRPPTGKKPRKARVKKERAAAEPPGAPVQAIKRKRGPAKKPSSSTAQEAPKRARKSKPSALKDKLQIQPASRTTETPANPGCSEMQDSHTDAGDTSMTAACRQEPQSHSLVSAFSGGVCWREGEFDRMELSAFCWMAPQMDDCCRQYANDMPANHTPYSSSIMNPSIHLYADIGLPEGLRGAYPTTDGGWDDWFRSSDCINRT</sequence>
<feature type="region of interest" description="Disordered" evidence="1">
    <location>
        <begin position="609"/>
        <end position="657"/>
    </location>
</feature>